<feature type="signal peptide" evidence="12">
    <location>
        <begin position="1"/>
        <end position="17"/>
    </location>
</feature>
<keyword evidence="16" id="KW-1185">Reference proteome</keyword>
<comment type="subcellular location">
    <subcellularLocation>
        <location evidence="1 10">Cell outer membrane</location>
        <topology evidence="1 10">Multi-pass membrane protein</topology>
    </subcellularLocation>
</comment>
<dbReference type="GO" id="GO:0044718">
    <property type="term" value="P:siderophore transmembrane transport"/>
    <property type="evidence" value="ECO:0007669"/>
    <property type="project" value="TreeGrafter"/>
</dbReference>
<evidence type="ECO:0000256" key="9">
    <source>
        <dbReference type="ARBA" id="ARBA00023237"/>
    </source>
</evidence>
<dbReference type="SUPFAM" id="SSF56935">
    <property type="entry name" value="Porins"/>
    <property type="match status" value="1"/>
</dbReference>
<dbReference type="PANTHER" id="PTHR30069:SF29">
    <property type="entry name" value="HEMOGLOBIN AND HEMOGLOBIN-HAPTOGLOBIN-BINDING PROTEIN 1-RELATED"/>
    <property type="match status" value="1"/>
</dbReference>
<dbReference type="Pfam" id="PF00593">
    <property type="entry name" value="TonB_dep_Rec_b-barrel"/>
    <property type="match status" value="1"/>
</dbReference>
<keyword evidence="3 10" id="KW-1134">Transmembrane beta strand</keyword>
<dbReference type="PANTHER" id="PTHR30069">
    <property type="entry name" value="TONB-DEPENDENT OUTER MEMBRANE RECEPTOR"/>
    <property type="match status" value="1"/>
</dbReference>
<keyword evidence="9 10" id="KW-0998">Cell outer membrane</keyword>
<evidence type="ECO:0000256" key="4">
    <source>
        <dbReference type="ARBA" id="ARBA00022692"/>
    </source>
</evidence>
<reference evidence="15 16" key="1">
    <citation type="submission" date="2019-05" db="EMBL/GenBank/DDBJ databases">
        <title>Verrucobacter flavum gen. nov., sp. nov. a new member of the family Verrucomicrobiaceae.</title>
        <authorList>
            <person name="Szuroczki S."/>
            <person name="Abbaszade G."/>
            <person name="Szabo A."/>
            <person name="Felfoldi T."/>
            <person name="Schumann P."/>
            <person name="Boka K."/>
            <person name="Keki Z."/>
            <person name="Toumi M."/>
            <person name="Toth E."/>
        </authorList>
    </citation>
    <scope>NUCLEOTIDE SEQUENCE [LARGE SCALE GENOMIC DNA]</scope>
    <source>
        <strain evidence="15 16">MG-N-17</strain>
    </source>
</reference>
<dbReference type="InterPro" id="IPR036942">
    <property type="entry name" value="Beta-barrel_TonB_sf"/>
</dbReference>
<dbReference type="Gene3D" id="2.170.130.10">
    <property type="entry name" value="TonB-dependent receptor, plug domain"/>
    <property type="match status" value="1"/>
</dbReference>
<evidence type="ECO:0000256" key="2">
    <source>
        <dbReference type="ARBA" id="ARBA00022448"/>
    </source>
</evidence>
<comment type="caution">
    <text evidence="15">The sequence shown here is derived from an EMBL/GenBank/DDBJ whole genome shotgun (WGS) entry which is preliminary data.</text>
</comment>
<evidence type="ECO:0000259" key="13">
    <source>
        <dbReference type="Pfam" id="PF00593"/>
    </source>
</evidence>
<evidence type="ECO:0000256" key="6">
    <source>
        <dbReference type="ARBA" id="ARBA00023077"/>
    </source>
</evidence>
<dbReference type="Pfam" id="PF07715">
    <property type="entry name" value="Plug"/>
    <property type="match status" value="1"/>
</dbReference>
<feature type="domain" description="TonB-dependent receptor plug" evidence="14">
    <location>
        <begin position="51"/>
        <end position="158"/>
    </location>
</feature>
<dbReference type="GO" id="GO:0009279">
    <property type="term" value="C:cell outer membrane"/>
    <property type="evidence" value="ECO:0007669"/>
    <property type="project" value="UniProtKB-SubCell"/>
</dbReference>
<keyword evidence="2 10" id="KW-0813">Transport</keyword>
<dbReference type="InterPro" id="IPR000531">
    <property type="entry name" value="Beta-barrel_TonB"/>
</dbReference>
<evidence type="ECO:0000259" key="14">
    <source>
        <dbReference type="Pfam" id="PF07715"/>
    </source>
</evidence>
<gene>
    <name evidence="15" type="ORF">FEM03_02735</name>
</gene>
<evidence type="ECO:0000256" key="3">
    <source>
        <dbReference type="ARBA" id="ARBA00022452"/>
    </source>
</evidence>
<protein>
    <submittedName>
        <fullName evidence="15">TonB-dependent receptor</fullName>
    </submittedName>
</protein>
<dbReference type="OrthoDB" id="9764669at2"/>
<evidence type="ECO:0000256" key="12">
    <source>
        <dbReference type="SAM" id="SignalP"/>
    </source>
</evidence>
<proteinExistence type="inferred from homology"/>
<evidence type="ECO:0000256" key="8">
    <source>
        <dbReference type="ARBA" id="ARBA00023170"/>
    </source>
</evidence>
<dbReference type="AlphaFoldDB" id="A0A5R8KKX0"/>
<feature type="chain" id="PRO_5024380041" evidence="12">
    <location>
        <begin position="18"/>
        <end position="734"/>
    </location>
</feature>
<sequence>MKRITHPIKMHFPLAMAAGCCLFQAAAAEPNFSTTEIEPVVVTATRSATPLAEVPYTVHLIDQERVTEMAPQSFPEALKEIPGVFIQQTSHGQGSPYLRGFTGFRTLTMIDGIRLNNSVFRDGPNQYLSTIDVLSLRGIEVVKSQGSVLYGSDAIGGVINALTKGPVYRAPDPLAITPVAKGAKNVQPTAPAPLAGGPYITGLMSTRYATAEDSWTGRLEGSISEYEKYGFYLGLTGRTFGDLRAAGVGRLPETGYDELGLDAKLELFLADNVKLTIAHNQMVQEDVWRTHRTIFAVPYEGSSIGNEREHYFDQHRHLSYVRLEGTPDNGWLDRWQATLSYQRQSEDIHRTAADRSSRIDGFDADTFGFDLQFESGTAMGDLTYGVSYYLDKVDSFSDRFRADGSFNRSAIQGPVGDDSDYHLGSAFLQDVIKLNDRLELTLGARYTYAKAEVGKAEDPISGEEVSFDDDWNDVSGNARLLFGVDEEKHLKLFTGVSQSFRAPNLSDVSRLDSARSNELETAAPGLDPEKFLTGEIGMRWDSETVSAGLAYFYTDVKDMIVRAPTGRIVDGLDEVTKLNAGDGYIQGIEFDLSWQFHPQWRVFGSVAWQDGKVEGFPNSTTERVEEPVSRLLPLSGLVGLRWDSPAERFWVEGTVLMVDRQDRLNAGDRADTQRIPPGGTPGYTVATLRSGWRVTDAFTLTAAVENLSDEAYRVHGSGVNEPGVNFVFGAEVRF</sequence>
<organism evidence="15 16">
    <name type="scientific">Phragmitibacter flavus</name>
    <dbReference type="NCBI Taxonomy" id="2576071"/>
    <lineage>
        <taxon>Bacteria</taxon>
        <taxon>Pseudomonadati</taxon>
        <taxon>Verrucomicrobiota</taxon>
        <taxon>Verrucomicrobiia</taxon>
        <taxon>Verrucomicrobiales</taxon>
        <taxon>Verrucomicrobiaceae</taxon>
        <taxon>Phragmitibacter</taxon>
    </lineage>
</organism>
<evidence type="ECO:0000256" key="5">
    <source>
        <dbReference type="ARBA" id="ARBA00022729"/>
    </source>
</evidence>
<accession>A0A5R8KKX0</accession>
<evidence type="ECO:0000313" key="16">
    <source>
        <dbReference type="Proteomes" id="UP000306196"/>
    </source>
</evidence>
<keyword evidence="4 10" id="KW-0812">Transmembrane</keyword>
<name>A0A5R8KKX0_9BACT</name>
<comment type="similarity">
    <text evidence="10 11">Belongs to the TonB-dependent receptor family.</text>
</comment>
<dbReference type="CDD" id="cd01347">
    <property type="entry name" value="ligand_gated_channel"/>
    <property type="match status" value="1"/>
</dbReference>
<keyword evidence="8 15" id="KW-0675">Receptor</keyword>
<evidence type="ECO:0000256" key="11">
    <source>
        <dbReference type="RuleBase" id="RU003357"/>
    </source>
</evidence>
<dbReference type="Gene3D" id="2.40.170.20">
    <property type="entry name" value="TonB-dependent receptor, beta-barrel domain"/>
    <property type="match status" value="1"/>
</dbReference>
<evidence type="ECO:0000256" key="1">
    <source>
        <dbReference type="ARBA" id="ARBA00004571"/>
    </source>
</evidence>
<feature type="domain" description="TonB-dependent receptor-like beta-barrel" evidence="13">
    <location>
        <begin position="305"/>
        <end position="707"/>
    </location>
</feature>
<dbReference type="InterPro" id="IPR012910">
    <property type="entry name" value="Plug_dom"/>
</dbReference>
<dbReference type="InterPro" id="IPR037066">
    <property type="entry name" value="Plug_dom_sf"/>
</dbReference>
<evidence type="ECO:0000256" key="7">
    <source>
        <dbReference type="ARBA" id="ARBA00023136"/>
    </source>
</evidence>
<dbReference type="InterPro" id="IPR039426">
    <property type="entry name" value="TonB-dep_rcpt-like"/>
</dbReference>
<dbReference type="PROSITE" id="PS51257">
    <property type="entry name" value="PROKAR_LIPOPROTEIN"/>
    <property type="match status" value="1"/>
</dbReference>
<evidence type="ECO:0000313" key="15">
    <source>
        <dbReference type="EMBL" id="TLD72289.1"/>
    </source>
</evidence>
<evidence type="ECO:0000256" key="10">
    <source>
        <dbReference type="PROSITE-ProRule" id="PRU01360"/>
    </source>
</evidence>
<dbReference type="EMBL" id="VAUV01000002">
    <property type="protein sequence ID" value="TLD72289.1"/>
    <property type="molecule type" value="Genomic_DNA"/>
</dbReference>
<dbReference type="GO" id="GO:0015344">
    <property type="term" value="F:siderophore uptake transmembrane transporter activity"/>
    <property type="evidence" value="ECO:0007669"/>
    <property type="project" value="TreeGrafter"/>
</dbReference>
<dbReference type="PROSITE" id="PS52016">
    <property type="entry name" value="TONB_DEPENDENT_REC_3"/>
    <property type="match status" value="1"/>
</dbReference>
<keyword evidence="6 11" id="KW-0798">TonB box</keyword>
<keyword evidence="7 10" id="KW-0472">Membrane</keyword>
<keyword evidence="5 12" id="KW-0732">Signal</keyword>
<dbReference type="Proteomes" id="UP000306196">
    <property type="component" value="Unassembled WGS sequence"/>
</dbReference>